<gene>
    <name evidence="1" type="primary">eiAUOrf46</name>
</gene>
<dbReference type="EMBL" id="HQ824593">
    <property type="protein sequence ID" value="ADV36440.1"/>
    <property type="molecule type" value="Genomic_DNA"/>
</dbReference>
<organism evidence="1">
    <name type="scientific">Edwardsiella phage eiAU</name>
    <dbReference type="NCBI Taxonomy" id="945083"/>
    <lineage>
        <taxon>Viruses</taxon>
        <taxon>Duplodnaviria</taxon>
        <taxon>Heunggongvirae</taxon>
        <taxon>Uroviricota</taxon>
        <taxon>Caudoviricetes</taxon>
        <taxon>Eiauvirus</taxon>
        <taxon>Eiauvirus eiAU</taxon>
    </lineage>
</organism>
<reference evidence="1" key="2">
    <citation type="journal article" date="2011" name="Virol. J.">
        <title>Comparative genomic analysis of bacteriophages specific to the channel catfish pathogen Edwardsiella ictaluri.</title>
        <authorList>
            <person name="Carrias A."/>
            <person name="Welch T.J."/>
            <person name="Waldbieser G.C."/>
            <person name="Mead D.A."/>
            <person name="Terhune J.S."/>
            <person name="Liles M.R."/>
        </authorList>
    </citation>
    <scope>NUCLEOTIDE SEQUENCE</scope>
</reference>
<proteinExistence type="predicted"/>
<accession>E7EKT5</accession>
<feature type="non-terminal residue" evidence="1">
    <location>
        <position position="55"/>
    </location>
</feature>
<protein>
    <submittedName>
        <fullName evidence="1">Uncharacterized protein eiAUOrf46</fullName>
    </submittedName>
</protein>
<sequence length="55" mass="5865">LAALLGPVFVLGLAAGERRAVLDFVGVGHVVDEFAPRHGGVFWPGISRARPDREL</sequence>
<evidence type="ECO:0000313" key="1">
    <source>
        <dbReference type="EMBL" id="ADV36440.1"/>
    </source>
</evidence>
<name>E7EKT5_9CAUD</name>
<feature type="non-terminal residue" evidence="1">
    <location>
        <position position="1"/>
    </location>
</feature>
<reference evidence="1" key="1">
    <citation type="submission" date="2010-12" db="EMBL/GenBank/DDBJ databases">
        <authorList>
            <person name="Carrias A.A."/>
            <person name="Welch T.J."/>
            <person name="Waldbieser G.C."/>
            <person name="Mead D.A."/>
            <person name="Terhune J.S."/>
            <person name="Liles M.R."/>
        </authorList>
    </citation>
    <scope>NUCLEOTIDE SEQUENCE</scope>
</reference>